<keyword evidence="8" id="KW-1185">Reference proteome</keyword>
<dbReference type="PANTHER" id="PTHR23236:SF119">
    <property type="entry name" value="NUCLEAR RNA-BINDING PROTEIN SART-3"/>
    <property type="match status" value="1"/>
</dbReference>
<dbReference type="InterPro" id="IPR035979">
    <property type="entry name" value="RBD_domain_sf"/>
</dbReference>
<gene>
    <name evidence="7" type="ORF">L596_004719</name>
</gene>
<feature type="domain" description="RRM" evidence="6">
    <location>
        <begin position="378"/>
        <end position="454"/>
    </location>
</feature>
<evidence type="ECO:0000256" key="2">
    <source>
        <dbReference type="ARBA" id="ARBA00022884"/>
    </source>
</evidence>
<dbReference type="STRING" id="34508.A0A4U8UYA5"/>
<accession>A0A4U8UYA5</accession>
<dbReference type="SUPFAM" id="SSF54928">
    <property type="entry name" value="RNA-binding domain, RBD"/>
    <property type="match status" value="2"/>
</dbReference>
<sequence length="506" mass="57572">MEHGQEIDWRCRFGQISVYHVHLPAQAARGSVRIRRFFRRPRRVRRWLQFLEGFIRSLGYPVQVPPHVRVFLILRCEECEQGSGNSDGLASGGSTSPRVVIEAVTYERHFGHDITRCRRMLYQTVNSVVDEAHVLFEYFIQFEREEGTLNELNKALEKVNNQVKRLHERGEHIKKKRVHPVPQKKKKLENGSTVAQKSPAKRKIVEEEPAVPAKKPETVRDKDGFVMPTLPVNRPMKKAKTEPQPIEEMEVDSELEANVEKSEVVTEANGESSDQPVSEEVKERAKNNKDRTVFVSNLVYDVSKEQLAALFDNIDTIRLAGAKGLINHKGYGYIDFKTVDDASRALLKDRTPLNGRPVFVSLNKKKEKSKDDPSVDKRKLFVSNVHFECTDQDVKDVFMEFGNVVRVLIAKKASGTPKGCAYVDFDTQEAGEKAVGATKLKLRGRPLNIVYNKPPKKQKENHSVKTARHKRIDPKGSAGIFTRKEEASSADTNGSNMSNDEFRRFL</sequence>
<reference evidence="7 8" key="2">
    <citation type="journal article" date="2019" name="G3 (Bethesda)">
        <title>Hybrid Assembly of the Genome of the Entomopathogenic Nematode Steinernema carpocapsae Identifies the X-Chromosome.</title>
        <authorList>
            <person name="Serra L."/>
            <person name="Macchietto M."/>
            <person name="Macias-Munoz A."/>
            <person name="McGill C.J."/>
            <person name="Rodriguez I.M."/>
            <person name="Rodriguez B."/>
            <person name="Murad R."/>
            <person name="Mortazavi A."/>
        </authorList>
    </citation>
    <scope>NUCLEOTIDE SEQUENCE [LARGE SCALE GENOMIC DNA]</scope>
    <source>
        <strain evidence="7 8">ALL</strain>
    </source>
</reference>
<dbReference type="PANTHER" id="PTHR23236">
    <property type="entry name" value="EUKARYOTIC TRANSLATION INITIATION FACTOR 4B/4H"/>
    <property type="match status" value="1"/>
</dbReference>
<evidence type="ECO:0000259" key="6">
    <source>
        <dbReference type="PROSITE" id="PS50102"/>
    </source>
</evidence>
<dbReference type="InterPro" id="IPR000504">
    <property type="entry name" value="RRM_dom"/>
</dbReference>
<dbReference type="Pfam" id="PF00076">
    <property type="entry name" value="RRM_1"/>
    <property type="match status" value="2"/>
</dbReference>
<feature type="domain" description="RRM" evidence="6">
    <location>
        <begin position="291"/>
        <end position="365"/>
    </location>
</feature>
<evidence type="ECO:0000256" key="5">
    <source>
        <dbReference type="SAM" id="MobiDB-lite"/>
    </source>
</evidence>
<dbReference type="EMBL" id="AZBU02000001">
    <property type="protein sequence ID" value="TMS37879.1"/>
    <property type="molecule type" value="Genomic_DNA"/>
</dbReference>
<dbReference type="Gene3D" id="3.30.70.330">
    <property type="match status" value="2"/>
</dbReference>
<feature type="compositionally biased region" description="Basic residues" evidence="5">
    <location>
        <begin position="176"/>
        <end position="187"/>
    </location>
</feature>
<dbReference type="Proteomes" id="UP000298663">
    <property type="component" value="Unassembled WGS sequence"/>
</dbReference>
<feature type="coiled-coil region" evidence="4">
    <location>
        <begin position="142"/>
        <end position="176"/>
    </location>
</feature>
<evidence type="ECO:0000256" key="4">
    <source>
        <dbReference type="SAM" id="Coils"/>
    </source>
</evidence>
<keyword evidence="1" id="KW-0677">Repeat</keyword>
<feature type="region of interest" description="Disordered" evidence="5">
    <location>
        <begin position="454"/>
        <end position="506"/>
    </location>
</feature>
<proteinExistence type="predicted"/>
<feature type="compositionally biased region" description="Polar residues" evidence="5">
    <location>
        <begin position="489"/>
        <end position="499"/>
    </location>
</feature>
<keyword evidence="4" id="KW-0175">Coiled coil</keyword>
<evidence type="ECO:0000256" key="3">
    <source>
        <dbReference type="PROSITE-ProRule" id="PRU00176"/>
    </source>
</evidence>
<comment type="caution">
    <text evidence="7">The sequence shown here is derived from an EMBL/GenBank/DDBJ whole genome shotgun (WGS) entry which is preliminary data.</text>
</comment>
<dbReference type="InterPro" id="IPR011990">
    <property type="entry name" value="TPR-like_helical_dom_sf"/>
</dbReference>
<dbReference type="GO" id="GO:0003723">
    <property type="term" value="F:RNA binding"/>
    <property type="evidence" value="ECO:0007669"/>
    <property type="project" value="UniProtKB-UniRule"/>
</dbReference>
<organism evidence="7 8">
    <name type="scientific">Steinernema carpocapsae</name>
    <name type="common">Entomopathogenic nematode</name>
    <dbReference type="NCBI Taxonomy" id="34508"/>
    <lineage>
        <taxon>Eukaryota</taxon>
        <taxon>Metazoa</taxon>
        <taxon>Ecdysozoa</taxon>
        <taxon>Nematoda</taxon>
        <taxon>Chromadorea</taxon>
        <taxon>Rhabditida</taxon>
        <taxon>Tylenchina</taxon>
        <taxon>Panagrolaimomorpha</taxon>
        <taxon>Strongyloidoidea</taxon>
        <taxon>Steinernematidae</taxon>
        <taxon>Steinernema</taxon>
    </lineage>
</organism>
<evidence type="ECO:0000313" key="8">
    <source>
        <dbReference type="Proteomes" id="UP000298663"/>
    </source>
</evidence>
<protein>
    <recommendedName>
        <fullName evidence="6">RRM domain-containing protein</fullName>
    </recommendedName>
</protein>
<dbReference type="OrthoDB" id="6921389at2759"/>
<evidence type="ECO:0000256" key="1">
    <source>
        <dbReference type="ARBA" id="ARBA00022737"/>
    </source>
</evidence>
<dbReference type="Gene3D" id="1.25.40.10">
    <property type="entry name" value="Tetratricopeptide repeat domain"/>
    <property type="match status" value="1"/>
</dbReference>
<feature type="compositionally biased region" description="Basic and acidic residues" evidence="5">
    <location>
        <begin position="214"/>
        <end position="224"/>
    </location>
</feature>
<evidence type="ECO:0000313" key="7">
    <source>
        <dbReference type="EMBL" id="TMS37879.1"/>
    </source>
</evidence>
<name>A0A4U8UYA5_STECR</name>
<dbReference type="InterPro" id="IPR012677">
    <property type="entry name" value="Nucleotide-bd_a/b_plait_sf"/>
</dbReference>
<dbReference type="PROSITE" id="PS50102">
    <property type="entry name" value="RRM"/>
    <property type="match status" value="2"/>
</dbReference>
<keyword evidence="2 3" id="KW-0694">RNA-binding</keyword>
<feature type="compositionally biased region" description="Acidic residues" evidence="5">
    <location>
        <begin position="245"/>
        <end position="257"/>
    </location>
</feature>
<dbReference type="SMART" id="SM00360">
    <property type="entry name" value="RRM"/>
    <property type="match status" value="2"/>
</dbReference>
<dbReference type="AlphaFoldDB" id="A0A4U8UYA5"/>
<dbReference type="CDD" id="cd00590">
    <property type="entry name" value="RRM_SF"/>
    <property type="match status" value="1"/>
</dbReference>
<feature type="region of interest" description="Disordered" evidence="5">
    <location>
        <begin position="176"/>
        <end position="285"/>
    </location>
</feature>
<reference evidence="7 8" key="1">
    <citation type="journal article" date="2015" name="Genome Biol.">
        <title>Comparative genomics of Steinernema reveals deeply conserved gene regulatory networks.</title>
        <authorList>
            <person name="Dillman A.R."/>
            <person name="Macchietto M."/>
            <person name="Porter C.F."/>
            <person name="Rogers A."/>
            <person name="Williams B."/>
            <person name="Antoshechkin I."/>
            <person name="Lee M.M."/>
            <person name="Goodwin Z."/>
            <person name="Lu X."/>
            <person name="Lewis E.E."/>
            <person name="Goodrich-Blair H."/>
            <person name="Stock S.P."/>
            <person name="Adams B.J."/>
            <person name="Sternberg P.W."/>
            <person name="Mortazavi A."/>
        </authorList>
    </citation>
    <scope>NUCLEOTIDE SEQUENCE [LARGE SCALE GENOMIC DNA]</scope>
    <source>
        <strain evidence="7 8">ALL</strain>
    </source>
</reference>